<dbReference type="OrthoDB" id="8191206at2759"/>
<dbReference type="AlphaFoldDB" id="A0A9N9SGF0"/>
<keyword evidence="1" id="KW-0472">Membrane</keyword>
<evidence type="ECO:0000256" key="2">
    <source>
        <dbReference type="SAM" id="SignalP"/>
    </source>
</evidence>
<organism evidence="3 4">
    <name type="scientific">Phaedon cochleariae</name>
    <name type="common">Mustard beetle</name>
    <dbReference type="NCBI Taxonomy" id="80249"/>
    <lineage>
        <taxon>Eukaryota</taxon>
        <taxon>Metazoa</taxon>
        <taxon>Ecdysozoa</taxon>
        <taxon>Arthropoda</taxon>
        <taxon>Hexapoda</taxon>
        <taxon>Insecta</taxon>
        <taxon>Pterygota</taxon>
        <taxon>Neoptera</taxon>
        <taxon>Endopterygota</taxon>
        <taxon>Coleoptera</taxon>
        <taxon>Polyphaga</taxon>
        <taxon>Cucujiformia</taxon>
        <taxon>Chrysomeloidea</taxon>
        <taxon>Chrysomelidae</taxon>
        <taxon>Chrysomelinae</taxon>
        <taxon>Chrysomelini</taxon>
        <taxon>Phaedon</taxon>
    </lineage>
</organism>
<dbReference type="InterPro" id="IPR052808">
    <property type="entry name" value="GPCR_Mth-like"/>
</dbReference>
<protein>
    <submittedName>
        <fullName evidence="3">Uncharacterized protein</fullName>
    </submittedName>
</protein>
<accession>A0A9N9SGF0</accession>
<name>A0A9N9SGF0_PHACE</name>
<reference evidence="3" key="2">
    <citation type="submission" date="2022-10" db="EMBL/GenBank/DDBJ databases">
        <authorList>
            <consortium name="ENA_rothamsted_submissions"/>
            <consortium name="culmorum"/>
            <person name="King R."/>
        </authorList>
    </citation>
    <scope>NUCLEOTIDE SEQUENCE</scope>
</reference>
<evidence type="ECO:0000313" key="4">
    <source>
        <dbReference type="Proteomes" id="UP001153737"/>
    </source>
</evidence>
<evidence type="ECO:0000313" key="3">
    <source>
        <dbReference type="EMBL" id="CAG9821968.1"/>
    </source>
</evidence>
<feature type="signal peptide" evidence="2">
    <location>
        <begin position="1"/>
        <end position="19"/>
    </location>
</feature>
<keyword evidence="1" id="KW-0812">Transmembrane</keyword>
<dbReference type="PANTHER" id="PTHR46953:SF1">
    <property type="entry name" value="G-PROTEIN COUPLED RECEPTOR MTH-LIKE 1-RELATED"/>
    <property type="match status" value="1"/>
</dbReference>
<keyword evidence="1" id="KW-1133">Transmembrane helix</keyword>
<sequence>MYSMKTLVLCLLVCVTVCGTIRKPKPVVILKCCKNNEYLPLSGDNKCVQNDSSSWHIDIFNGRKGHFEMHTSLPEHWIIKEGMIPKCAKPKKLFFKSRSSIPFLNGSIYSVEYGKLLHPDQICIDYNAFLVCLNEPHNLIKKCCGENAIFSETNGTCRNFNDQSYKIDVGQNWTLGAGFPICTENKLHVVVGELHKSKIFDNGSLLVDNKIILSAGNFCLEHVLEHTGRSASVITCPEHLPPQPQPSRPQNETDLRFTIYPIGLAISVIFLAATLAAGALMPASHHVLHWRCQTNHVTCLLLGDVLLCVTHLSGRIDFWPCFMIGYQRIAARIAGNGKANELVRRGPGNGGVKLIVVPGHKGIAAQIAGNGKADEFVRR</sequence>
<dbReference type="EMBL" id="OU896711">
    <property type="protein sequence ID" value="CAG9821968.1"/>
    <property type="molecule type" value="Genomic_DNA"/>
</dbReference>
<evidence type="ECO:0000256" key="1">
    <source>
        <dbReference type="SAM" id="Phobius"/>
    </source>
</evidence>
<reference evidence="3" key="1">
    <citation type="submission" date="2022-01" db="EMBL/GenBank/DDBJ databases">
        <authorList>
            <person name="King R."/>
        </authorList>
    </citation>
    <scope>NUCLEOTIDE SEQUENCE</scope>
</reference>
<keyword evidence="4" id="KW-1185">Reference proteome</keyword>
<dbReference type="PANTHER" id="PTHR46953">
    <property type="entry name" value="G-PROTEIN COUPLED RECEPTOR MTH-LIKE 1-RELATED"/>
    <property type="match status" value="1"/>
</dbReference>
<feature type="transmembrane region" description="Helical" evidence="1">
    <location>
        <begin position="257"/>
        <end position="281"/>
    </location>
</feature>
<dbReference type="Proteomes" id="UP001153737">
    <property type="component" value="Chromosome 5"/>
</dbReference>
<proteinExistence type="predicted"/>
<feature type="chain" id="PRO_5040381416" evidence="2">
    <location>
        <begin position="20"/>
        <end position="379"/>
    </location>
</feature>
<gene>
    <name evidence="3" type="ORF">PHAECO_LOCUS9718</name>
</gene>
<keyword evidence="2" id="KW-0732">Signal</keyword>